<dbReference type="Proteomes" id="UP001056132">
    <property type="component" value="Chromosome 1"/>
</dbReference>
<protein>
    <recommendedName>
        <fullName evidence="1">Tli3-like domain-containing protein</fullName>
    </recommendedName>
</protein>
<dbReference type="KEGG" id="ccam:M5D45_17620"/>
<evidence type="ECO:0000259" key="1">
    <source>
        <dbReference type="Pfam" id="PF24316"/>
    </source>
</evidence>
<gene>
    <name evidence="2" type="ORF">M5D45_17620</name>
</gene>
<reference evidence="2" key="2">
    <citation type="submission" date="2022-05" db="EMBL/GenBank/DDBJ databases">
        <authorList>
            <person name="Kunte H.-J."/>
        </authorList>
    </citation>
    <scope>NUCLEOTIDE SEQUENCE</scope>
    <source>
        <strain evidence="2">G5</strain>
    </source>
</reference>
<organism evidence="2 3">
    <name type="scientific">Cupriavidus campinensis</name>
    <dbReference type="NCBI Taxonomy" id="151783"/>
    <lineage>
        <taxon>Bacteria</taxon>
        <taxon>Pseudomonadati</taxon>
        <taxon>Pseudomonadota</taxon>
        <taxon>Betaproteobacteria</taxon>
        <taxon>Burkholderiales</taxon>
        <taxon>Burkholderiaceae</taxon>
        <taxon>Cupriavidus</taxon>
    </lineage>
</organism>
<dbReference type="PROSITE" id="PS51257">
    <property type="entry name" value="PROKAR_LIPOPROTEIN"/>
    <property type="match status" value="1"/>
</dbReference>
<dbReference type="Pfam" id="PF24316">
    <property type="entry name" value="Tli3"/>
    <property type="match status" value="1"/>
</dbReference>
<accession>A0AAE9L1U8</accession>
<evidence type="ECO:0000313" key="2">
    <source>
        <dbReference type="EMBL" id="URF04258.1"/>
    </source>
</evidence>
<dbReference type="InterPro" id="IPR057562">
    <property type="entry name" value="Tli3-like_dom"/>
</dbReference>
<dbReference type="AlphaFoldDB" id="A0AAE9L1U8"/>
<name>A0AAE9L1U8_9BURK</name>
<dbReference type="EMBL" id="CP097330">
    <property type="protein sequence ID" value="URF04258.1"/>
    <property type="molecule type" value="Genomic_DNA"/>
</dbReference>
<dbReference type="RefSeq" id="WP_250024939.1">
    <property type="nucleotide sequence ID" value="NZ_CP097330.1"/>
</dbReference>
<sequence length="196" mass="22175">MRYPLLSLALACLILGCTYDPYKKGRPPVIDYDVPPQVIYRIDDHRFVTLENYRDCHHGVTYYNDTKQGIRQRLGREGIENYQGRLINADPTGQNIVIPSSAPPRTACSDRGCTTSLLYSTDGGKTFFGARYMNSFNPFKDSAKYTIAATADSLYILKQYQYDASVSKYPLHESVDLRKPYPPVFRTRAVGLPKGN</sequence>
<feature type="domain" description="Tli3-like" evidence="1">
    <location>
        <begin position="32"/>
        <end position="157"/>
    </location>
</feature>
<evidence type="ECO:0000313" key="3">
    <source>
        <dbReference type="Proteomes" id="UP001056132"/>
    </source>
</evidence>
<reference evidence="2" key="1">
    <citation type="journal article" date="2022" name="Microbiol. Resour. Announc.">
        <title>Genome Sequence of Cupriavidus campinensis Strain G5, a Member of a Bacterial Consortium Capable of Polyethylene Degradation.</title>
        <authorList>
            <person name="Schneider B."/>
            <person name="Pfeiffer F."/>
            <person name="Dyall-Smith M."/>
            <person name="Kunte H.J."/>
        </authorList>
    </citation>
    <scope>NUCLEOTIDE SEQUENCE</scope>
    <source>
        <strain evidence="2">G5</strain>
    </source>
</reference>
<proteinExistence type="predicted"/>